<organism evidence="5 6">
    <name type="scientific">Riemerella anatipestifer</name>
    <name type="common">Moraxella anatipestifer</name>
    <dbReference type="NCBI Taxonomy" id="34085"/>
    <lineage>
        <taxon>Bacteria</taxon>
        <taxon>Pseudomonadati</taxon>
        <taxon>Bacteroidota</taxon>
        <taxon>Flavobacteriia</taxon>
        <taxon>Flavobacteriales</taxon>
        <taxon>Weeksellaceae</taxon>
        <taxon>Riemerella</taxon>
    </lineage>
</organism>
<evidence type="ECO:0000256" key="1">
    <source>
        <dbReference type="ARBA" id="ARBA00022553"/>
    </source>
</evidence>
<dbReference type="InterPro" id="IPR017850">
    <property type="entry name" value="Alkaline_phosphatase_core_sf"/>
</dbReference>
<keyword evidence="3" id="KW-0460">Magnesium</keyword>
<dbReference type="CDD" id="cd16012">
    <property type="entry name" value="ALP"/>
    <property type="match status" value="1"/>
</dbReference>
<evidence type="ECO:0000313" key="6">
    <source>
        <dbReference type="Proteomes" id="UP001284033"/>
    </source>
</evidence>
<dbReference type="GO" id="GO:0008081">
    <property type="term" value="F:phosphoric diester hydrolase activity"/>
    <property type="evidence" value="ECO:0007669"/>
    <property type="project" value="InterPro"/>
</dbReference>
<feature type="active site" description="Phosphoserine intermediate" evidence="2">
    <location>
        <position position="327"/>
    </location>
</feature>
<dbReference type="InterPro" id="IPR017946">
    <property type="entry name" value="PLC-like_Pdiesterase_TIM-brl"/>
</dbReference>
<evidence type="ECO:0000256" key="4">
    <source>
        <dbReference type="RuleBase" id="RU003946"/>
    </source>
</evidence>
<dbReference type="GO" id="GO:0046872">
    <property type="term" value="F:metal ion binding"/>
    <property type="evidence" value="ECO:0007669"/>
    <property type="project" value="UniProtKB-KW"/>
</dbReference>
<accession>A0AAP6HF77</accession>
<feature type="binding site" evidence="3">
    <location>
        <position position="536"/>
    </location>
    <ligand>
        <name>Zn(2+)</name>
        <dbReference type="ChEBI" id="CHEBI:29105"/>
        <label>2</label>
    </ligand>
</feature>
<evidence type="ECO:0000256" key="2">
    <source>
        <dbReference type="PIRSR" id="PIRSR601952-1"/>
    </source>
</evidence>
<dbReference type="PRINTS" id="PR00113">
    <property type="entry name" value="ALKPHPHTASE"/>
</dbReference>
<dbReference type="SUPFAM" id="SSF53649">
    <property type="entry name" value="Alkaline phosphatase-like"/>
    <property type="match status" value="1"/>
</dbReference>
<gene>
    <name evidence="5" type="ORF">PG303_07550</name>
</gene>
<feature type="binding site" evidence="3">
    <location>
        <position position="535"/>
    </location>
    <ligand>
        <name>Zn(2+)</name>
        <dbReference type="ChEBI" id="CHEBI:29105"/>
        <label>2</label>
    </ligand>
</feature>
<dbReference type="PANTHER" id="PTHR11596:SF5">
    <property type="entry name" value="ALKALINE PHOSPHATASE"/>
    <property type="match status" value="1"/>
</dbReference>
<dbReference type="AlphaFoldDB" id="A0AAP6HF77"/>
<comment type="cofactor">
    <cofactor evidence="3">
        <name>Zn(2+)</name>
        <dbReference type="ChEBI" id="CHEBI:29105"/>
    </cofactor>
    <text evidence="3">Binds 2 Zn(2+) ions.</text>
</comment>
<dbReference type="SMART" id="SM00098">
    <property type="entry name" value="alkPPc"/>
    <property type="match status" value="1"/>
</dbReference>
<dbReference type="GeneID" id="93718843"/>
<keyword evidence="3" id="KW-0479">Metal-binding</keyword>
<comment type="caution">
    <text evidence="5">The sequence shown here is derived from an EMBL/GenBank/DDBJ whole genome shotgun (WGS) entry which is preliminary data.</text>
</comment>
<dbReference type="Pfam" id="PF00245">
    <property type="entry name" value="Alk_phosphatase"/>
    <property type="match status" value="2"/>
</dbReference>
<feature type="binding site" evidence="3">
    <location>
        <position position="380"/>
    </location>
    <ligand>
        <name>Mg(2+)</name>
        <dbReference type="ChEBI" id="CHEBI:18420"/>
    </ligand>
</feature>
<dbReference type="EC" id="3.1.3.1" evidence="5"/>
<dbReference type="GO" id="GO:0004035">
    <property type="term" value="F:alkaline phosphatase activity"/>
    <property type="evidence" value="ECO:0007669"/>
    <property type="project" value="UniProtKB-EC"/>
</dbReference>
<feature type="binding site" evidence="3">
    <location>
        <position position="378"/>
    </location>
    <ligand>
        <name>Mg(2+)</name>
        <dbReference type="ChEBI" id="CHEBI:18420"/>
    </ligand>
</feature>
<comment type="similarity">
    <text evidence="4">Belongs to the alkaline phosphatase family.</text>
</comment>
<dbReference type="Gene3D" id="3.40.720.10">
    <property type="entry name" value="Alkaline Phosphatase, subunit A"/>
    <property type="match status" value="1"/>
</dbReference>
<feature type="binding site" evidence="3">
    <location>
        <position position="286"/>
    </location>
    <ligand>
        <name>Mg(2+)</name>
        <dbReference type="ChEBI" id="CHEBI:18420"/>
    </ligand>
</feature>
<proteinExistence type="inferred from homology"/>
<keyword evidence="1" id="KW-0597">Phosphoprotein</keyword>
<protein>
    <submittedName>
        <fullName evidence="5">Alkaline phosphatase</fullName>
        <ecNumber evidence="5">3.1.3.1</ecNumber>
    </submittedName>
</protein>
<dbReference type="GO" id="GO:0006629">
    <property type="term" value="P:lipid metabolic process"/>
    <property type="evidence" value="ECO:0007669"/>
    <property type="project" value="InterPro"/>
</dbReference>
<dbReference type="EMBL" id="JAQZHK010000005">
    <property type="protein sequence ID" value="MDY3513064.1"/>
    <property type="molecule type" value="Genomic_DNA"/>
</dbReference>
<dbReference type="RefSeq" id="WP_004918620.1">
    <property type="nucleotide sequence ID" value="NZ_CP031845.1"/>
</dbReference>
<sequence length="605" mass="68342">MKNILKQVAVFGLLFSVKLFFSQNYEKYSLENGFSHNDYLQTSPLIESFTLGFGLIEVDVHWDGNNLMVAHDASEIQNDRTLETLYIKPLSKLWVEGKGRPLKLLIDLKTPWQDTLPQIQNLLETYPNLHQQVQFVITGNIPPKELFSQYPYYLMFDGRIGERYSQNELAKIAIISDDFKKYTQWNGKGYPKAREKQTILETIDKVHSLGKPIRFWGSPDEINAWHTLMVYNVDYISTDQPKALAEVLERLAKSSYTSKVSHQPYQPKYKNFDKKKAKNILLFIPDGVSLPQLYAAYTANGNNLNIFKMPYSGVVNTSSADSFITDSAPGSTAFSSGVKTNNAYVGVDKKGNPLELLPDILDKYGKVSAVVTTAEVTDATPADFYAHTTNRNDHTKIISFFPTSKLKYLAGSPFSGWSEEIENHLKNQGIKIAKSLDCDLSHSKKTLILDQTAEKMKLDKRNNWLQQAYSLFLNKLNKNKQGFFFLIEASQTDVGGHWRDLPYAVSELQEMDNIVGSALKFADENEETLVVVVGDHETGGLTLLGGNPKQNKIFGQFATMDHTALPTIVFAYGPGAEQFTGFMDNTDVFYKILKALNMQHENNHH</sequence>
<feature type="binding site" evidence="3">
    <location>
        <position position="488"/>
    </location>
    <ligand>
        <name>Mg(2+)</name>
        <dbReference type="ChEBI" id="CHEBI:18420"/>
    </ligand>
</feature>
<evidence type="ECO:0000256" key="3">
    <source>
        <dbReference type="PIRSR" id="PIRSR601952-2"/>
    </source>
</evidence>
<dbReference type="Gene3D" id="3.20.20.190">
    <property type="entry name" value="Phosphatidylinositol (PI) phosphodiesterase"/>
    <property type="match status" value="1"/>
</dbReference>
<dbReference type="SUPFAM" id="SSF51695">
    <property type="entry name" value="PLC-like phosphodiesterases"/>
    <property type="match status" value="1"/>
</dbReference>
<dbReference type="PANTHER" id="PTHR11596">
    <property type="entry name" value="ALKALINE PHOSPHATASE"/>
    <property type="match status" value="1"/>
</dbReference>
<keyword evidence="3" id="KW-0862">Zinc</keyword>
<dbReference type="InterPro" id="IPR001952">
    <property type="entry name" value="Alkaline_phosphatase"/>
</dbReference>
<dbReference type="Proteomes" id="UP001284033">
    <property type="component" value="Unassembled WGS sequence"/>
</dbReference>
<feature type="binding site" evidence="3">
    <location>
        <position position="497"/>
    </location>
    <ligand>
        <name>Zn(2+)</name>
        <dbReference type="ChEBI" id="CHEBI:29105"/>
        <label>2</label>
    </ligand>
</feature>
<comment type="cofactor">
    <cofactor evidence="3">
        <name>Mg(2+)</name>
        <dbReference type="ChEBI" id="CHEBI:18420"/>
    </cofactor>
    <text evidence="3">Binds 1 Mg(2+) ion.</text>
</comment>
<evidence type="ECO:0000313" key="5">
    <source>
        <dbReference type="EMBL" id="MDY3513064.1"/>
    </source>
</evidence>
<feature type="binding site" evidence="3">
    <location>
        <position position="286"/>
    </location>
    <ligand>
        <name>Zn(2+)</name>
        <dbReference type="ChEBI" id="CHEBI:29105"/>
        <label>2</label>
    </ligand>
</feature>
<keyword evidence="5" id="KW-0378">Hydrolase</keyword>
<feature type="binding site" evidence="3">
    <location>
        <position position="493"/>
    </location>
    <ligand>
        <name>Zn(2+)</name>
        <dbReference type="ChEBI" id="CHEBI:29105"/>
        <label>2</label>
    </ligand>
</feature>
<name>A0AAP6HF77_RIEAN</name>
<reference evidence="5" key="1">
    <citation type="submission" date="2023-01" db="EMBL/GenBank/DDBJ databases">
        <title>Genome-based studies on antimicrobial resistance profiles of Riemerella anatipestifer in China, 1994 to 2021.</title>
        <authorList>
            <person name="Yang Z."/>
            <person name="Zhu D."/>
        </authorList>
    </citation>
    <scope>NUCLEOTIDE SEQUENCE</scope>
    <source>
        <strain evidence="5">RCAD1218</strain>
    </source>
</reference>